<evidence type="ECO:0000256" key="1">
    <source>
        <dbReference type="ARBA" id="ARBA00005234"/>
    </source>
</evidence>
<feature type="compositionally biased region" description="Low complexity" evidence="4">
    <location>
        <begin position="840"/>
        <end position="852"/>
    </location>
</feature>
<dbReference type="GO" id="GO:0006508">
    <property type="term" value="P:proteolysis"/>
    <property type="evidence" value="ECO:0007669"/>
    <property type="project" value="UniProtKB-KW"/>
</dbReference>
<evidence type="ECO:0000259" key="5">
    <source>
        <dbReference type="Pfam" id="PF02902"/>
    </source>
</evidence>
<protein>
    <recommendedName>
        <fullName evidence="5">Ubiquitin-like protease family profile domain-containing protein</fullName>
    </recommendedName>
</protein>
<evidence type="ECO:0000313" key="6">
    <source>
        <dbReference type="EMBL" id="KAK0598717.1"/>
    </source>
</evidence>
<dbReference type="InterPro" id="IPR003653">
    <property type="entry name" value="Peptidase_C48_C"/>
</dbReference>
<feature type="compositionally biased region" description="Polar residues" evidence="4">
    <location>
        <begin position="284"/>
        <end position="293"/>
    </location>
</feature>
<dbReference type="InterPro" id="IPR038765">
    <property type="entry name" value="Papain-like_cys_pep_sf"/>
</dbReference>
<proteinExistence type="inferred from homology"/>
<feature type="domain" description="Ubiquitin-like protease family profile" evidence="5">
    <location>
        <begin position="390"/>
        <end position="454"/>
    </location>
</feature>
<organism evidence="6 7">
    <name type="scientific">Acer saccharum</name>
    <name type="common">Sugar maple</name>
    <dbReference type="NCBI Taxonomy" id="4024"/>
    <lineage>
        <taxon>Eukaryota</taxon>
        <taxon>Viridiplantae</taxon>
        <taxon>Streptophyta</taxon>
        <taxon>Embryophyta</taxon>
        <taxon>Tracheophyta</taxon>
        <taxon>Spermatophyta</taxon>
        <taxon>Magnoliopsida</taxon>
        <taxon>eudicotyledons</taxon>
        <taxon>Gunneridae</taxon>
        <taxon>Pentapetalae</taxon>
        <taxon>rosids</taxon>
        <taxon>malvids</taxon>
        <taxon>Sapindales</taxon>
        <taxon>Sapindaceae</taxon>
        <taxon>Hippocastanoideae</taxon>
        <taxon>Acereae</taxon>
        <taxon>Acer</taxon>
    </lineage>
</organism>
<accession>A0AA39SRG8</accession>
<dbReference type="EMBL" id="JAUESC010000004">
    <property type="protein sequence ID" value="KAK0598717.1"/>
    <property type="molecule type" value="Genomic_DNA"/>
</dbReference>
<dbReference type="SUPFAM" id="SSF54001">
    <property type="entry name" value="Cysteine proteinases"/>
    <property type="match status" value="1"/>
</dbReference>
<feature type="compositionally biased region" description="Basic residues" evidence="4">
    <location>
        <begin position="299"/>
        <end position="308"/>
    </location>
</feature>
<feature type="region of interest" description="Disordered" evidence="4">
    <location>
        <begin position="779"/>
        <end position="898"/>
    </location>
</feature>
<sequence>MQHIDSLTESTFQILIFALEVIPTLAKEYATRRNVDPFPCILKWEFTKRPRPNKVKKIIKDKMYVDPEITPTNQETAQWYYDRLQNVDDLYSAPGSLDNMPDEYEDGRSTTPPQSRPTNAAGPSGAATPTPTPTTGVADIPTPPRRRFRGPPGVRTQRHESVIQSFQELRKEFKDFESQVQDRLEIVLDELRDSNRRREEEHVELMHIFRSYRHNDDQSHTPLGHSLSMSQYARSYHPLDPPVGLQNSAEVQDPPVGQQNSAEVQDPPVGIQNSPNVQDPPLMAQQTSKTTPYTDPCKPKRAKSASHKFKPDEKVDAEVLADYVAFKEEPNGRRDVDIQLIVDVPWFVQFESNNSILEDTTNMVNWWEEMMPAGTTDKHSEEWPVLSYKWTAEQIAWARGKNVGGCRLWNEVDTLLIPVNVGGGHWLMAKVGLTLRSIRLYDPVGQPVEYQVRNQQLAYNFDAALEVGFDCGQLKNEDIKALDGSVELLSSDEAGTCDEGLKMCRLADSNNANLLALKMACKLSSVGSDLEVNALEEGMESAQLNLKKGTVGLNFINKVNDGGVNVRNECLDGERDMESDTLRRNLMGEYNKKVHLKFKNASGVNSKLRKASDGETKKRVVARKADGGLFEKGMNSKVWDQTILTEDGLKKGPSDEVVDGKINGQTEPSLSGKKDVIIDIIERKFCSGERNSTMVRNSSVHDKIQHQFREVKNKVRWSLEEEIVKVLEKGMALGFEFNGKKKELIEIINSRKKENDTRFHDLVRRMKSVVEASRKEALCQEEAGIVPPKGDSDKSSPEDTPEEEHNKGVPEYTPQETRDAGEEVGESYNASRDAEPVREPLGAVAPEVLVPPESVPVPSPVGGDAELRHPDPNSEDLAADLNTHGRQPGNERDHSPNN</sequence>
<comment type="similarity">
    <text evidence="1">Belongs to the peptidase C48 family.</text>
</comment>
<feature type="compositionally biased region" description="Basic and acidic residues" evidence="4">
    <location>
        <begin position="790"/>
        <end position="808"/>
    </location>
</feature>
<gene>
    <name evidence="6" type="ORF">LWI29_037319</name>
</gene>
<evidence type="ECO:0000256" key="4">
    <source>
        <dbReference type="SAM" id="MobiDB-lite"/>
    </source>
</evidence>
<dbReference type="AlphaFoldDB" id="A0AA39SRG8"/>
<evidence type="ECO:0000256" key="3">
    <source>
        <dbReference type="ARBA" id="ARBA00022801"/>
    </source>
</evidence>
<feature type="compositionally biased region" description="Low complexity" evidence="4">
    <location>
        <begin position="117"/>
        <end position="138"/>
    </location>
</feature>
<keyword evidence="3" id="KW-0378">Hydrolase</keyword>
<dbReference type="Proteomes" id="UP001168877">
    <property type="component" value="Unassembled WGS sequence"/>
</dbReference>
<name>A0AA39SRG8_ACESA</name>
<keyword evidence="7" id="KW-1185">Reference proteome</keyword>
<dbReference type="Pfam" id="PF02902">
    <property type="entry name" value="Peptidase_C48"/>
    <property type="match status" value="1"/>
</dbReference>
<comment type="caution">
    <text evidence="6">The sequence shown here is derived from an EMBL/GenBank/DDBJ whole genome shotgun (WGS) entry which is preliminary data.</text>
</comment>
<keyword evidence="2" id="KW-0645">Protease</keyword>
<reference evidence="6" key="1">
    <citation type="journal article" date="2022" name="Plant J.">
        <title>Strategies of tolerance reflected in two North American maple genomes.</title>
        <authorList>
            <person name="McEvoy S.L."/>
            <person name="Sezen U.U."/>
            <person name="Trouern-Trend A."/>
            <person name="McMahon S.M."/>
            <person name="Schaberg P.G."/>
            <person name="Yang J."/>
            <person name="Wegrzyn J.L."/>
            <person name="Swenson N.G."/>
        </authorList>
    </citation>
    <scope>NUCLEOTIDE SEQUENCE</scope>
    <source>
        <strain evidence="6">NS2018</strain>
    </source>
</reference>
<evidence type="ECO:0000313" key="7">
    <source>
        <dbReference type="Proteomes" id="UP001168877"/>
    </source>
</evidence>
<feature type="region of interest" description="Disordered" evidence="4">
    <location>
        <begin position="234"/>
        <end position="310"/>
    </location>
</feature>
<feature type="region of interest" description="Disordered" evidence="4">
    <location>
        <begin position="91"/>
        <end position="159"/>
    </location>
</feature>
<feature type="compositionally biased region" description="Basic and acidic residues" evidence="4">
    <location>
        <begin position="889"/>
        <end position="898"/>
    </location>
</feature>
<dbReference type="GO" id="GO:0008234">
    <property type="term" value="F:cysteine-type peptidase activity"/>
    <property type="evidence" value="ECO:0007669"/>
    <property type="project" value="InterPro"/>
</dbReference>
<reference evidence="6" key="2">
    <citation type="submission" date="2023-06" db="EMBL/GenBank/DDBJ databases">
        <authorList>
            <person name="Swenson N.G."/>
            <person name="Wegrzyn J.L."/>
            <person name="Mcevoy S.L."/>
        </authorList>
    </citation>
    <scope>NUCLEOTIDE SEQUENCE</scope>
    <source>
        <strain evidence="6">NS2018</strain>
        <tissue evidence="6">Leaf</tissue>
    </source>
</reference>
<evidence type="ECO:0000256" key="2">
    <source>
        <dbReference type="ARBA" id="ARBA00022670"/>
    </source>
</evidence>